<dbReference type="Gene3D" id="3.30.200.20">
    <property type="entry name" value="Phosphorylase Kinase, domain 1"/>
    <property type="match status" value="1"/>
</dbReference>
<evidence type="ECO:0000313" key="4">
    <source>
        <dbReference type="EMBL" id="OAE24807.1"/>
    </source>
</evidence>
<dbReference type="PROSITE" id="PS50011">
    <property type="entry name" value="PROTEIN_KINASE_DOM"/>
    <property type="match status" value="1"/>
</dbReference>
<dbReference type="EMBL" id="LVLJ01002473">
    <property type="protein sequence ID" value="OAE24807.1"/>
    <property type="molecule type" value="Genomic_DNA"/>
</dbReference>
<dbReference type="GO" id="GO:0005886">
    <property type="term" value="C:plasma membrane"/>
    <property type="evidence" value="ECO:0007669"/>
    <property type="project" value="TreeGrafter"/>
</dbReference>
<dbReference type="GO" id="GO:0004713">
    <property type="term" value="F:protein tyrosine kinase activity"/>
    <property type="evidence" value="ECO:0007669"/>
    <property type="project" value="InterPro"/>
</dbReference>
<reference evidence="4" key="1">
    <citation type="submission" date="2016-03" db="EMBL/GenBank/DDBJ databases">
        <title>Mechanisms controlling the formation of the plant cell surface in tip-growing cells are functionally conserved among land plants.</title>
        <authorList>
            <person name="Honkanen S."/>
            <person name="Jones V.A."/>
            <person name="Morieri G."/>
            <person name="Champion C."/>
            <person name="Hetherington A.J."/>
            <person name="Kelly S."/>
            <person name="Saint-Marcoux D."/>
            <person name="Proust H."/>
            <person name="Prescott H."/>
            <person name="Dolan L."/>
        </authorList>
    </citation>
    <scope>NUCLEOTIDE SEQUENCE [LARGE SCALE GENOMIC DNA]</scope>
    <source>
        <tissue evidence="4">Whole gametophyte</tissue>
    </source>
</reference>
<evidence type="ECO:0000313" key="5">
    <source>
        <dbReference type="Proteomes" id="UP000077202"/>
    </source>
</evidence>
<dbReference type="InterPro" id="IPR000719">
    <property type="entry name" value="Prot_kinase_dom"/>
</dbReference>
<dbReference type="Pfam" id="PF07714">
    <property type="entry name" value="PK_Tyr_Ser-Thr"/>
    <property type="match status" value="1"/>
</dbReference>
<evidence type="ECO:0000259" key="3">
    <source>
        <dbReference type="PROSITE" id="PS50011"/>
    </source>
</evidence>
<accession>A0A176VVM1</accession>
<dbReference type="PROSITE" id="PS00109">
    <property type="entry name" value="PROTEIN_KINASE_TYR"/>
    <property type="match status" value="1"/>
</dbReference>
<dbReference type="InterPro" id="IPR008266">
    <property type="entry name" value="Tyr_kinase_AS"/>
</dbReference>
<keyword evidence="5" id="KW-1185">Reference proteome</keyword>
<organism evidence="4 5">
    <name type="scientific">Marchantia polymorpha subsp. ruderalis</name>
    <dbReference type="NCBI Taxonomy" id="1480154"/>
    <lineage>
        <taxon>Eukaryota</taxon>
        <taxon>Viridiplantae</taxon>
        <taxon>Streptophyta</taxon>
        <taxon>Embryophyta</taxon>
        <taxon>Marchantiophyta</taxon>
        <taxon>Marchantiopsida</taxon>
        <taxon>Marchantiidae</taxon>
        <taxon>Marchantiales</taxon>
        <taxon>Marchantiaceae</taxon>
        <taxon>Marchantia</taxon>
    </lineage>
</organism>
<evidence type="ECO:0000256" key="2">
    <source>
        <dbReference type="ARBA" id="ARBA00022840"/>
    </source>
</evidence>
<dbReference type="InterPro" id="IPR020635">
    <property type="entry name" value="Tyr_kinase_cat_dom"/>
</dbReference>
<dbReference type="SUPFAM" id="SSF56112">
    <property type="entry name" value="Protein kinase-like (PK-like)"/>
    <property type="match status" value="1"/>
</dbReference>
<feature type="domain" description="Protein kinase" evidence="3">
    <location>
        <begin position="137"/>
        <end position="419"/>
    </location>
</feature>
<sequence length="456" mass="51771">MVRFSLSEAVRKDISFSGLRLIPRPESGDVLVPAYKGEEAQGDALTFLRLWGLWAIGMGLSPDLTKQILEKYIRITFHLPTFADHATWDDFIDTYFATHRLTGAQEFKDWYRNIVQKAGLLITWYSYSELAMATDFFAAANRLGQGAEGVVFKARLRGPLGVVMDAAVKHFKGMPQESLARVLREVAIHREIDRALVPDMVHLVGYCTCARAPLLVFQFMDNGNLRHQLEGVYGDFLLEHPRARLSVAIDLANAIAQLHYKGRWPIFHRDVRSTNVLLNSNWRAKLTDLGLAVTIKSEADKRIAPVSYSQGYEDPVYTHTRVLHDKTDVYSFGVVLMELVTMMKVWDPQRRPERSLAELVVNRTRSGNPYTLIRYPDKGGCHSSDVLEKMMHVAVSCCHKDLEQRPTIDQVATDLQDFRSHGSRRKWVVDQSESAPAPDSGCIGWKWELDPDPKPF</sequence>
<dbReference type="Proteomes" id="UP000077202">
    <property type="component" value="Unassembled WGS sequence"/>
</dbReference>
<comment type="caution">
    <text evidence="4">The sequence shown here is derived from an EMBL/GenBank/DDBJ whole genome shotgun (WGS) entry which is preliminary data.</text>
</comment>
<dbReference type="AlphaFoldDB" id="A0A176VVM1"/>
<dbReference type="SMART" id="SM00219">
    <property type="entry name" value="TyrKc"/>
    <property type="match status" value="1"/>
</dbReference>
<evidence type="ECO:0000256" key="1">
    <source>
        <dbReference type="ARBA" id="ARBA00022741"/>
    </source>
</evidence>
<keyword evidence="1" id="KW-0547">Nucleotide-binding</keyword>
<dbReference type="InterPro" id="IPR001245">
    <property type="entry name" value="Ser-Thr/Tyr_kinase_cat_dom"/>
</dbReference>
<proteinExistence type="predicted"/>
<dbReference type="GO" id="GO:0005524">
    <property type="term" value="F:ATP binding"/>
    <property type="evidence" value="ECO:0007669"/>
    <property type="project" value="UniProtKB-KW"/>
</dbReference>
<name>A0A176VVM1_MARPO</name>
<keyword evidence="2" id="KW-0067">ATP-binding</keyword>
<dbReference type="Gene3D" id="1.10.510.10">
    <property type="entry name" value="Transferase(Phosphotransferase) domain 1"/>
    <property type="match status" value="1"/>
</dbReference>
<dbReference type="InterPro" id="IPR011009">
    <property type="entry name" value="Kinase-like_dom_sf"/>
</dbReference>
<dbReference type="PANTHER" id="PTHR27001">
    <property type="entry name" value="OS01G0253100 PROTEIN"/>
    <property type="match status" value="1"/>
</dbReference>
<protein>
    <recommendedName>
        <fullName evidence="3">Protein kinase domain-containing protein</fullName>
    </recommendedName>
</protein>
<dbReference type="PANTHER" id="PTHR27001:SF930">
    <property type="entry name" value="OS02G0821400 PROTEIN"/>
    <property type="match status" value="1"/>
</dbReference>
<gene>
    <name evidence="4" type="ORF">AXG93_1988s1110</name>
</gene>